<evidence type="ECO:0000313" key="2">
    <source>
        <dbReference type="Proteomes" id="UP000546252"/>
    </source>
</evidence>
<dbReference type="Pfam" id="PF13692">
    <property type="entry name" value="Glyco_trans_1_4"/>
    <property type="match status" value="1"/>
</dbReference>
<organism evidence="1 2">
    <name type="scientific">Nesterenkonia jeotgali</name>
    <dbReference type="NCBI Taxonomy" id="317018"/>
    <lineage>
        <taxon>Bacteria</taxon>
        <taxon>Bacillati</taxon>
        <taxon>Actinomycetota</taxon>
        <taxon>Actinomycetes</taxon>
        <taxon>Micrococcales</taxon>
        <taxon>Micrococcaceae</taxon>
        <taxon>Nesterenkonia</taxon>
    </lineage>
</organism>
<accession>A0A839FNJ1</accession>
<dbReference type="RefSeq" id="WP_375139261.1">
    <property type="nucleotide sequence ID" value="NZ_JACJIH010000001.1"/>
</dbReference>
<comment type="caution">
    <text evidence="1">The sequence shown here is derived from an EMBL/GenBank/DDBJ whole genome shotgun (WGS) entry which is preliminary data.</text>
</comment>
<dbReference type="EC" id="2.4.1.251" evidence="1"/>
<keyword evidence="1" id="KW-0328">Glycosyltransferase</keyword>
<dbReference type="Proteomes" id="UP000546252">
    <property type="component" value="Unassembled WGS sequence"/>
</dbReference>
<dbReference type="SUPFAM" id="SSF53756">
    <property type="entry name" value="UDP-Glycosyltransferase/glycogen phosphorylase"/>
    <property type="match status" value="1"/>
</dbReference>
<dbReference type="GO" id="GO:0016757">
    <property type="term" value="F:glycosyltransferase activity"/>
    <property type="evidence" value="ECO:0007669"/>
    <property type="project" value="UniProtKB-KW"/>
</dbReference>
<keyword evidence="1" id="KW-0808">Transferase</keyword>
<proteinExistence type="predicted"/>
<dbReference type="Gene3D" id="3.40.50.2000">
    <property type="entry name" value="Glycogen Phosphorylase B"/>
    <property type="match status" value="2"/>
</dbReference>
<evidence type="ECO:0000313" key="1">
    <source>
        <dbReference type="EMBL" id="MBA8921005.1"/>
    </source>
</evidence>
<dbReference type="AlphaFoldDB" id="A0A839FNJ1"/>
<sequence length="345" mass="38437">MRRSSSTVSVLHPVRKRLVPTDGTVANPYLELTIQSLPSDRVSNLYWSWSRAIFGRYDLLHLHWPDELAHASGRLQRWSKRFCLALLIFRIRATRVRVVRTVHNLEPHESTSGVSAALVGMLGAETSHWVVLNEVTPTPDRTRTTLIPHGHYRGWYRADPRSPQSGRLIVFGLIREYKGIDDFVRVFGSMPGKFSLCVAGRADDPQLAESVREAARGDNRVDLQTRFVPDAELAGMIMDAELVVLPYRQLHNSGAALLALSLGRPVVCPSSPTTERLASEFGNQWIITYESPLDPSKLADAVRRAQDGSLAGNSEPDLSARDWPKLGEALAAVYERVARCDSSHV</sequence>
<protein>
    <submittedName>
        <fullName evidence="1">Beta-1,4-mannosyltransferase</fullName>
        <ecNumber evidence="1">2.4.1.251</ecNumber>
    </submittedName>
</protein>
<gene>
    <name evidence="1" type="ORF">HNR24_000938</name>
</gene>
<name>A0A839FNJ1_9MICC</name>
<reference evidence="1 2" key="1">
    <citation type="submission" date="2020-08" db="EMBL/GenBank/DDBJ databases">
        <title>Sequencing the genomes of 1000 actinobacteria strains.</title>
        <authorList>
            <person name="Klenk H.-P."/>
        </authorList>
    </citation>
    <scope>NUCLEOTIDE SEQUENCE [LARGE SCALE GENOMIC DNA]</scope>
    <source>
        <strain evidence="1 2">DSM 19081</strain>
    </source>
</reference>
<dbReference type="EMBL" id="JACJIH010000001">
    <property type="protein sequence ID" value="MBA8921005.1"/>
    <property type="molecule type" value="Genomic_DNA"/>
</dbReference>